<keyword evidence="2" id="KW-1185">Reference proteome</keyword>
<dbReference type="EMBL" id="VWXC01000039">
    <property type="protein sequence ID" value="NIG22321.1"/>
    <property type="molecule type" value="Genomic_DNA"/>
</dbReference>
<reference evidence="1 2" key="1">
    <citation type="journal article" date="2019" name="bioRxiv">
        <title>Bacteria contribute to plant secondary compound degradation in a generalist herbivore system.</title>
        <authorList>
            <person name="Francoeur C.B."/>
            <person name="Khadempour L."/>
            <person name="Moreira-Soto R.D."/>
            <person name="Gotting K."/>
            <person name="Book A.J."/>
            <person name="Pinto-Tomas A.A."/>
            <person name="Keefover-Ring K."/>
            <person name="Currie C.R."/>
        </authorList>
    </citation>
    <scope>NUCLEOTIDE SEQUENCE [LARGE SCALE GENOMIC DNA]</scope>
    <source>
        <strain evidence="1">Al-1710</strain>
    </source>
</reference>
<evidence type="ECO:0000313" key="2">
    <source>
        <dbReference type="Proteomes" id="UP001515780"/>
    </source>
</evidence>
<sequence length="138" mass="15484">MRPSRTPAPLSWIRKRAVRKTASRHRADEQISLIIWTKEDVLAVLDDDSVTEEQAAEILAQIEGVDGHHEYGIDEDTLRVMLDNIREQDKQAREVCVSAAALAQVLRVAGDFMRLEDAQGGEGSALRLWPHENAAMKK</sequence>
<accession>A0ABX0RXS2</accession>
<comment type="caution">
    <text evidence="1">The sequence shown here is derived from an EMBL/GenBank/DDBJ whole genome shotgun (WGS) entry which is preliminary data.</text>
</comment>
<dbReference type="Proteomes" id="UP001515780">
    <property type="component" value="Unassembled WGS sequence"/>
</dbReference>
<gene>
    <name evidence="1" type="ORF">F3J37_27110</name>
</gene>
<organism evidence="1 2">
    <name type="scientific">Candidatus Pantoea communis</name>
    <dbReference type="NCBI Taxonomy" id="2608354"/>
    <lineage>
        <taxon>Bacteria</taxon>
        <taxon>Pseudomonadati</taxon>
        <taxon>Pseudomonadota</taxon>
        <taxon>Gammaproteobacteria</taxon>
        <taxon>Enterobacterales</taxon>
        <taxon>Erwiniaceae</taxon>
        <taxon>Pantoea</taxon>
    </lineage>
</organism>
<evidence type="ECO:0000313" key="1">
    <source>
        <dbReference type="EMBL" id="NIG22321.1"/>
    </source>
</evidence>
<proteinExistence type="predicted"/>
<name>A0ABX0RXS2_9GAMM</name>
<protein>
    <submittedName>
        <fullName evidence="1">DUF1380 domain-containing protein</fullName>
    </submittedName>
</protein>